<keyword evidence="1" id="KW-0472">Membrane</keyword>
<feature type="transmembrane region" description="Helical" evidence="1">
    <location>
        <begin position="77"/>
        <end position="98"/>
    </location>
</feature>
<organism evidence="2 3">
    <name type="scientific">Paenibacillus albilobatus</name>
    <dbReference type="NCBI Taxonomy" id="2716884"/>
    <lineage>
        <taxon>Bacteria</taxon>
        <taxon>Bacillati</taxon>
        <taxon>Bacillota</taxon>
        <taxon>Bacilli</taxon>
        <taxon>Bacillales</taxon>
        <taxon>Paenibacillaceae</taxon>
        <taxon>Paenibacillus</taxon>
    </lineage>
</organism>
<keyword evidence="3" id="KW-1185">Reference proteome</keyword>
<feature type="transmembrane region" description="Helical" evidence="1">
    <location>
        <begin position="128"/>
        <end position="148"/>
    </location>
</feature>
<evidence type="ECO:0008006" key="4">
    <source>
        <dbReference type="Google" id="ProtNLM"/>
    </source>
</evidence>
<evidence type="ECO:0000256" key="1">
    <source>
        <dbReference type="SAM" id="Phobius"/>
    </source>
</evidence>
<dbReference type="Pfam" id="PF10027">
    <property type="entry name" value="DUF2269"/>
    <property type="match status" value="1"/>
</dbReference>
<name>A0A920CDI6_9BACL</name>
<feature type="transmembrane region" description="Helical" evidence="1">
    <location>
        <begin position="6"/>
        <end position="30"/>
    </location>
</feature>
<keyword evidence="1" id="KW-0812">Transmembrane</keyword>
<dbReference type="EMBL" id="BORQ01000005">
    <property type="protein sequence ID" value="GIO32859.1"/>
    <property type="molecule type" value="Genomic_DNA"/>
</dbReference>
<evidence type="ECO:0000313" key="2">
    <source>
        <dbReference type="EMBL" id="GIO32859.1"/>
    </source>
</evidence>
<accession>A0A920CDI6</accession>
<dbReference type="RefSeq" id="WP_160043001.1">
    <property type="nucleotide sequence ID" value="NZ_BORQ01000005.1"/>
</dbReference>
<comment type="caution">
    <text evidence="2">The sequence shown here is derived from an EMBL/GenBank/DDBJ whole genome shotgun (WGS) entry which is preliminary data.</text>
</comment>
<evidence type="ECO:0000313" key="3">
    <source>
        <dbReference type="Proteomes" id="UP000679779"/>
    </source>
</evidence>
<dbReference type="AlphaFoldDB" id="A0A920CDI6"/>
<proteinExistence type="predicted"/>
<feature type="transmembrane region" description="Helical" evidence="1">
    <location>
        <begin position="51"/>
        <end position="71"/>
    </location>
</feature>
<reference evidence="2" key="1">
    <citation type="submission" date="2021-03" db="EMBL/GenBank/DDBJ databases">
        <title>Antimicrobial resistance genes in bacteria isolated from Japanese honey, and their potential for conferring macrolide and lincosamide resistance in the American foulbrood pathogen Paenibacillus larvae.</title>
        <authorList>
            <person name="Okamoto M."/>
            <person name="Kumagai M."/>
            <person name="Kanamori H."/>
            <person name="Takamatsu D."/>
        </authorList>
    </citation>
    <scope>NUCLEOTIDE SEQUENCE</scope>
    <source>
        <strain evidence="2">J2TS6</strain>
    </source>
</reference>
<dbReference type="InterPro" id="IPR018729">
    <property type="entry name" value="DUF2269_transmembrane"/>
</dbReference>
<gene>
    <name evidence="2" type="ORF">J2TS6_40000</name>
</gene>
<protein>
    <recommendedName>
        <fullName evidence="4">DUF2269 family protein</fullName>
    </recommendedName>
</protein>
<sequence>MNKIYSLLVFIHIFSAILSVGPLFLMNWILRSAKNVNELKYAHQTVNKISGVAHVSLLILLPTGLLLGMIHPSLFKMIWYDASLALFIVYGVYSHLVVDRKSKALYEDIMAYTDQQIPQQYTTKFRELVSYERIGKMITVVIVFLMVLKP</sequence>
<dbReference type="Proteomes" id="UP000679779">
    <property type="component" value="Unassembled WGS sequence"/>
</dbReference>
<keyword evidence="1" id="KW-1133">Transmembrane helix</keyword>